<dbReference type="Pfam" id="PF12821">
    <property type="entry name" value="ThrE_2"/>
    <property type="match status" value="1"/>
</dbReference>
<evidence type="ECO:0000256" key="4">
    <source>
        <dbReference type="ARBA" id="ARBA00022692"/>
    </source>
</evidence>
<dbReference type="GO" id="GO:0015744">
    <property type="term" value="P:succinate transport"/>
    <property type="evidence" value="ECO:0007669"/>
    <property type="project" value="TreeGrafter"/>
</dbReference>
<evidence type="ECO:0000256" key="8">
    <source>
        <dbReference type="SAM" id="Phobius"/>
    </source>
</evidence>
<keyword evidence="4 8" id="KW-0812">Transmembrane</keyword>
<gene>
    <name evidence="10" type="ORF">CTDIVETGP_0112</name>
</gene>
<comment type="similarity">
    <text evidence="7">Belongs to the ThrE exporter (TC 2.A.79) family.</text>
</comment>
<keyword evidence="2" id="KW-1003">Cell membrane</keyword>
<feature type="domain" description="Threonine/Serine exporter ThrE" evidence="9">
    <location>
        <begin position="5"/>
        <end position="133"/>
    </location>
</feature>
<dbReference type="PANTHER" id="PTHR34390">
    <property type="entry name" value="UPF0442 PROTEIN YJJB-RELATED"/>
    <property type="match status" value="1"/>
</dbReference>
<dbReference type="InterPro" id="IPR050539">
    <property type="entry name" value="ThrE_Dicarb/AminoAcid_Exp"/>
</dbReference>
<evidence type="ECO:0000256" key="5">
    <source>
        <dbReference type="ARBA" id="ARBA00022989"/>
    </source>
</evidence>
<dbReference type="Proteomes" id="UP000019482">
    <property type="component" value="Unassembled WGS sequence"/>
</dbReference>
<keyword evidence="3" id="KW-0997">Cell inner membrane</keyword>
<dbReference type="GO" id="GO:0005886">
    <property type="term" value="C:plasma membrane"/>
    <property type="evidence" value="ECO:0007669"/>
    <property type="project" value="UniProtKB-SubCell"/>
</dbReference>
<name>W6NDG2_CLOTY</name>
<evidence type="ECO:0000256" key="7">
    <source>
        <dbReference type="ARBA" id="ARBA00034125"/>
    </source>
</evidence>
<organism evidence="10 11">
    <name type="scientific">Clostridium tyrobutyricum DIVETGP</name>
    <dbReference type="NCBI Taxonomy" id="1408889"/>
    <lineage>
        <taxon>Bacteria</taxon>
        <taxon>Bacillati</taxon>
        <taxon>Bacillota</taxon>
        <taxon>Clostridia</taxon>
        <taxon>Eubacteriales</taxon>
        <taxon>Clostridiaceae</taxon>
        <taxon>Clostridium</taxon>
    </lineage>
</organism>
<accession>W6NDG2</accession>
<evidence type="ECO:0000256" key="3">
    <source>
        <dbReference type="ARBA" id="ARBA00022519"/>
    </source>
</evidence>
<reference evidence="10 11" key="1">
    <citation type="journal article" date="2015" name="Genome Announc.">
        <title>Draft Genome Sequence of Clostridium tyrobutyricum Strain DIVETGP, Isolated from Cow's Milk for Grana Padano Production.</title>
        <authorList>
            <person name="Soggiu A."/>
            <person name="Piras C."/>
            <person name="Gaiarsa S."/>
            <person name="Sassera D."/>
            <person name="Roncada P."/>
            <person name="Bendixen E."/>
            <person name="Brasca M."/>
            <person name="Bonizzi L."/>
        </authorList>
    </citation>
    <scope>NUCLEOTIDE SEQUENCE [LARGE SCALE GENOMIC DNA]</scope>
    <source>
        <strain evidence="10 11">DIVETGP</strain>
    </source>
</reference>
<evidence type="ECO:0000313" key="11">
    <source>
        <dbReference type="Proteomes" id="UP000019482"/>
    </source>
</evidence>
<protein>
    <submittedName>
        <fullName evidence="10">Membrane spanning protein</fullName>
    </submittedName>
</protein>
<keyword evidence="5 8" id="KW-1133">Transmembrane helix</keyword>
<evidence type="ECO:0000256" key="2">
    <source>
        <dbReference type="ARBA" id="ARBA00022475"/>
    </source>
</evidence>
<dbReference type="RefSeq" id="WP_017750737.1">
    <property type="nucleotide sequence ID" value="NZ_CBXI010000003.1"/>
</dbReference>
<dbReference type="EMBL" id="CBXI010000003">
    <property type="protein sequence ID" value="CDL90042.1"/>
    <property type="molecule type" value="Genomic_DNA"/>
</dbReference>
<evidence type="ECO:0000313" key="10">
    <source>
        <dbReference type="EMBL" id="CDL90042.1"/>
    </source>
</evidence>
<comment type="subcellular location">
    <subcellularLocation>
        <location evidence="1">Cell membrane</location>
        <topology evidence="1">Multi-pass membrane protein</topology>
    </subcellularLocation>
</comment>
<evidence type="ECO:0000256" key="1">
    <source>
        <dbReference type="ARBA" id="ARBA00004651"/>
    </source>
</evidence>
<dbReference type="OrthoDB" id="9810047at2"/>
<dbReference type="InterPro" id="IPR024528">
    <property type="entry name" value="ThrE_2"/>
</dbReference>
<comment type="caution">
    <text evidence="10">The sequence shown here is derived from an EMBL/GenBank/DDBJ whole genome shotgun (WGS) entry which is preliminary data.</text>
</comment>
<evidence type="ECO:0000256" key="6">
    <source>
        <dbReference type="ARBA" id="ARBA00023136"/>
    </source>
</evidence>
<feature type="transmembrane region" description="Helical" evidence="8">
    <location>
        <begin position="117"/>
        <end position="140"/>
    </location>
</feature>
<dbReference type="AlphaFoldDB" id="W6NDG2"/>
<dbReference type="GeneID" id="29420002"/>
<proteinExistence type="inferred from homology"/>
<dbReference type="PANTHER" id="PTHR34390:SF1">
    <property type="entry name" value="SUCCINATE TRANSPORTER SUBUNIT YJJB-RELATED"/>
    <property type="match status" value="1"/>
</dbReference>
<evidence type="ECO:0000259" key="9">
    <source>
        <dbReference type="Pfam" id="PF12821"/>
    </source>
</evidence>
<sequence>MIINSIYALIATFCFAVLSNARGKKLIFASVGGGITWFIYLFVSSYLNLSSILSYFSASLVGAIYSETMARVFKTPVTTFIIGAIIPLVPGSGMYNTMFETVQGNIDKSLATGINTIGIAGTIAVGVFSVSSISKAIILFKRKLHLDRIRALRHRSKSHNSKI</sequence>
<keyword evidence="6 8" id="KW-0472">Membrane</keyword>
<keyword evidence="11" id="KW-1185">Reference proteome</keyword>
<feature type="transmembrane region" description="Helical" evidence="8">
    <location>
        <begin position="77"/>
        <end position="97"/>
    </location>
</feature>
<feature type="transmembrane region" description="Helical" evidence="8">
    <location>
        <begin position="39"/>
        <end position="65"/>
    </location>
</feature>